<evidence type="ECO:0000256" key="3">
    <source>
        <dbReference type="SAM" id="Coils"/>
    </source>
</evidence>
<feature type="coiled-coil region" evidence="3">
    <location>
        <begin position="126"/>
        <end position="160"/>
    </location>
</feature>
<evidence type="ECO:0000259" key="7">
    <source>
        <dbReference type="Pfam" id="PF25944"/>
    </source>
</evidence>
<comment type="similarity">
    <text evidence="2">Belongs to the membrane fusion protein (MFP) (TC 8.A.1) family.</text>
</comment>
<accession>A0ABY5Y4W4</accession>
<feature type="domain" description="Multidrug resistance protein MdtA-like beta-barrel" evidence="7">
    <location>
        <begin position="208"/>
        <end position="302"/>
    </location>
</feature>
<dbReference type="InterPro" id="IPR058624">
    <property type="entry name" value="MdtA-like_HH"/>
</dbReference>
<keyword evidence="3" id="KW-0175">Coiled coil</keyword>
<evidence type="ECO:0000313" key="10">
    <source>
        <dbReference type="Proteomes" id="UP001058120"/>
    </source>
</evidence>
<feature type="domain" description="Multidrug resistance protein MdtA-like C-terminal permuted SH3" evidence="8">
    <location>
        <begin position="307"/>
        <end position="381"/>
    </location>
</feature>
<dbReference type="SUPFAM" id="SSF111369">
    <property type="entry name" value="HlyD-like secretion proteins"/>
    <property type="match status" value="1"/>
</dbReference>
<evidence type="ECO:0000259" key="6">
    <source>
        <dbReference type="Pfam" id="PF25917"/>
    </source>
</evidence>
<feature type="signal peptide" evidence="4">
    <location>
        <begin position="1"/>
        <end position="22"/>
    </location>
</feature>
<dbReference type="Gene3D" id="2.40.30.170">
    <property type="match status" value="1"/>
</dbReference>
<dbReference type="NCBIfam" id="TIGR01730">
    <property type="entry name" value="RND_mfp"/>
    <property type="match status" value="1"/>
</dbReference>
<evidence type="ECO:0000259" key="8">
    <source>
        <dbReference type="Pfam" id="PF25967"/>
    </source>
</evidence>
<evidence type="ECO:0000256" key="1">
    <source>
        <dbReference type="ARBA" id="ARBA00004196"/>
    </source>
</evidence>
<keyword evidence="4" id="KW-0732">Signal</keyword>
<evidence type="ECO:0000259" key="5">
    <source>
        <dbReference type="Pfam" id="PF25876"/>
    </source>
</evidence>
<dbReference type="Proteomes" id="UP001058120">
    <property type="component" value="Chromosome"/>
</dbReference>
<protein>
    <submittedName>
        <fullName evidence="9">Efflux RND transporter periplasmic adaptor subunit</fullName>
    </submittedName>
</protein>
<dbReference type="Pfam" id="PF25944">
    <property type="entry name" value="Beta-barrel_RND"/>
    <property type="match status" value="1"/>
</dbReference>
<feature type="domain" description="Multidrug resistance protein MdtA-like alpha-helical hairpin" evidence="5">
    <location>
        <begin position="103"/>
        <end position="171"/>
    </location>
</feature>
<feature type="domain" description="Multidrug resistance protein MdtA-like barrel-sandwich hybrid" evidence="6">
    <location>
        <begin position="61"/>
        <end position="203"/>
    </location>
</feature>
<reference evidence="9" key="1">
    <citation type="submission" date="2020-12" db="EMBL/GenBank/DDBJ databases">
        <title>Taurinivorans muris gen. nov., sp. nov., fundamental and realized metabolic niche of a ubiquitous sulfidogenic bacterium in the murine intestine.</title>
        <authorList>
            <person name="Ye H."/>
            <person name="Hanson B.T."/>
            <person name="Loy A."/>
        </authorList>
    </citation>
    <scope>NUCLEOTIDE SEQUENCE</scope>
    <source>
        <strain evidence="9">LT0009</strain>
    </source>
</reference>
<dbReference type="Gene3D" id="2.40.50.100">
    <property type="match status" value="1"/>
</dbReference>
<dbReference type="Gene3D" id="2.40.420.20">
    <property type="match status" value="1"/>
</dbReference>
<evidence type="ECO:0000256" key="2">
    <source>
        <dbReference type="ARBA" id="ARBA00009477"/>
    </source>
</evidence>
<proteinExistence type="inferred from homology"/>
<keyword evidence="10" id="KW-1185">Reference proteome</keyword>
<evidence type="ECO:0000313" key="9">
    <source>
        <dbReference type="EMBL" id="UWX06594.1"/>
    </source>
</evidence>
<comment type="subcellular location">
    <subcellularLocation>
        <location evidence="1">Cell envelope</location>
    </subcellularLocation>
</comment>
<gene>
    <name evidence="9" type="ORF">JBF11_04620</name>
</gene>
<dbReference type="InterPro" id="IPR058625">
    <property type="entry name" value="MdtA-like_BSH"/>
</dbReference>
<sequence>MCFNLKQILMCGVALLALTACGDSSNQQERQRPATVVGVVNVKARPVILYSEMPGRTLAYETAEVRPEVTGIIRERVYQEGAFVNKGDVLYHIDDEMYKASYEGAKANLAKAEAAVTLTQLKERRMSELRKKNAISQQDYDEARASYLQANADLQSAKAAVQTAKINLDRTEISAPLSGLISKSSVSVGTLVSNNQMTALATIYQIDPMNVDLTESVEKLVKAKRQNDLGTDEEASRNLQNLNVPVKLLFDNGKEYSQVGKLEFVDVGVDVNTSTMTLRASFANPKYHLMPGMFVRAKVQIGVDEYALLIPQKAVLRDNRGNAYVFIAEGLSPNQTVSKEAPAKAKSVRKFVTLGDTYGENWLVTEGLKDGDSVILEGIQKVTDNGDLNVIKINDINIPKDADYLVENSMKKNEIATTVAESTGGNA</sequence>
<dbReference type="EMBL" id="CP065938">
    <property type="protein sequence ID" value="UWX06594.1"/>
    <property type="molecule type" value="Genomic_DNA"/>
</dbReference>
<dbReference type="Gene3D" id="1.10.287.470">
    <property type="entry name" value="Helix hairpin bin"/>
    <property type="match status" value="1"/>
</dbReference>
<dbReference type="RefSeq" id="WP_334316204.1">
    <property type="nucleotide sequence ID" value="NZ_CP065938.1"/>
</dbReference>
<dbReference type="Pfam" id="PF25876">
    <property type="entry name" value="HH_MFP_RND"/>
    <property type="match status" value="1"/>
</dbReference>
<dbReference type="PANTHER" id="PTHR30158">
    <property type="entry name" value="ACRA/E-RELATED COMPONENT OF DRUG EFFLUX TRANSPORTER"/>
    <property type="match status" value="1"/>
</dbReference>
<name>A0ABY5Y4W4_9BACT</name>
<dbReference type="InterPro" id="IPR006143">
    <property type="entry name" value="RND_pump_MFP"/>
</dbReference>
<dbReference type="InterPro" id="IPR058626">
    <property type="entry name" value="MdtA-like_b-barrel"/>
</dbReference>
<dbReference type="Pfam" id="PF25917">
    <property type="entry name" value="BSH_RND"/>
    <property type="match status" value="1"/>
</dbReference>
<dbReference type="PROSITE" id="PS51257">
    <property type="entry name" value="PROKAR_LIPOPROTEIN"/>
    <property type="match status" value="1"/>
</dbReference>
<feature type="chain" id="PRO_5045228891" evidence="4">
    <location>
        <begin position="23"/>
        <end position="427"/>
    </location>
</feature>
<dbReference type="PANTHER" id="PTHR30158:SF3">
    <property type="entry name" value="MULTIDRUG EFFLUX PUMP SUBUNIT ACRA-RELATED"/>
    <property type="match status" value="1"/>
</dbReference>
<dbReference type="InterPro" id="IPR058627">
    <property type="entry name" value="MdtA-like_C"/>
</dbReference>
<dbReference type="Pfam" id="PF25967">
    <property type="entry name" value="RND-MFP_C"/>
    <property type="match status" value="1"/>
</dbReference>
<evidence type="ECO:0000256" key="4">
    <source>
        <dbReference type="SAM" id="SignalP"/>
    </source>
</evidence>
<organism evidence="9 10">
    <name type="scientific">Taurinivorans muris</name>
    <dbReference type="NCBI Taxonomy" id="2787751"/>
    <lineage>
        <taxon>Bacteria</taxon>
        <taxon>Pseudomonadati</taxon>
        <taxon>Thermodesulfobacteriota</taxon>
        <taxon>Desulfovibrionia</taxon>
        <taxon>Desulfovibrionales</taxon>
        <taxon>Desulfovibrionaceae</taxon>
        <taxon>Taurinivorans</taxon>
    </lineage>
</organism>